<protein>
    <recommendedName>
        <fullName evidence="6">DUF4407 domain-containing protein</fullName>
    </recommendedName>
</protein>
<dbReference type="Proteomes" id="UP001501237">
    <property type="component" value="Unassembled WGS sequence"/>
</dbReference>
<sequence>MTDHEPLPPDGPPPGPRHQRPASAPEPAPPADRPGANGTGEHPAVNGSRPRQEPPAAPEPRPEPVRPRGAAVTGAVRRFRPGRALIWLSGAQPDVLERAPGDRAKYQGIGGAVLTTAALAAVSMFFALRMAVKAPWYGALPIAAIWFLAILNLDRWLVVSIQRGQRALLVAVPRLLMALLFGFIISTPLVLQIFQPEVEAEINKIRLAQTESFQGTLTNGETGKKIKDLQAQEAALLKTISTGGEVTDVEADPTIVSLRAQLKDWTARRDKARALVACEETGNACPQGTRKSGQGPIYRQRLAEQEDAQREVDRLNTRIDARVRELSNGSKTTREQTLAEANEALPGVQSQLKTLRKIQSDEQSAFESANEANTGLLIRLKALNQASAGDFTLGMWRVLLFLLITTIECLPIFVKVLQLYAPRTTYETLADADAEARITHGRHSDQVTALDQTAQLTQTRSLTEARSAAAHQISALTTEAEVRVAAAVLAAWEAREIANIPHNLDAYLTTTTSTHAPAPEPPAPAPFAGPPIGGVTPYYAPAFDENARRADRH</sequence>
<gene>
    <name evidence="4" type="ORF">GCM10010468_79890</name>
</gene>
<keyword evidence="3" id="KW-1133">Transmembrane helix</keyword>
<evidence type="ECO:0000256" key="2">
    <source>
        <dbReference type="SAM" id="MobiDB-lite"/>
    </source>
</evidence>
<feature type="coiled-coil region" evidence="1">
    <location>
        <begin position="255"/>
        <end position="325"/>
    </location>
</feature>
<dbReference type="EMBL" id="BAAAUV010000049">
    <property type="protein sequence ID" value="GAA3242262.1"/>
    <property type="molecule type" value="Genomic_DNA"/>
</dbReference>
<keyword evidence="3" id="KW-0812">Transmembrane</keyword>
<evidence type="ECO:0000256" key="3">
    <source>
        <dbReference type="SAM" id="Phobius"/>
    </source>
</evidence>
<evidence type="ECO:0000313" key="5">
    <source>
        <dbReference type="Proteomes" id="UP001501237"/>
    </source>
</evidence>
<feature type="transmembrane region" description="Helical" evidence="3">
    <location>
        <begin position="134"/>
        <end position="154"/>
    </location>
</feature>
<name>A0ABP6QRW9_9ACTN</name>
<dbReference type="RefSeq" id="WP_344839699.1">
    <property type="nucleotide sequence ID" value="NZ_BAAAUV010000049.1"/>
</dbReference>
<proteinExistence type="predicted"/>
<dbReference type="InterPro" id="IPR025519">
    <property type="entry name" value="DUF4407"/>
</dbReference>
<feature type="transmembrane region" description="Helical" evidence="3">
    <location>
        <begin position="108"/>
        <end position="128"/>
    </location>
</feature>
<feature type="region of interest" description="Disordered" evidence="2">
    <location>
        <begin position="1"/>
        <end position="73"/>
    </location>
</feature>
<reference evidence="5" key="1">
    <citation type="journal article" date="2019" name="Int. J. Syst. Evol. Microbiol.">
        <title>The Global Catalogue of Microorganisms (GCM) 10K type strain sequencing project: providing services to taxonomists for standard genome sequencing and annotation.</title>
        <authorList>
            <consortium name="The Broad Institute Genomics Platform"/>
            <consortium name="The Broad Institute Genome Sequencing Center for Infectious Disease"/>
            <person name="Wu L."/>
            <person name="Ma J."/>
        </authorList>
    </citation>
    <scope>NUCLEOTIDE SEQUENCE [LARGE SCALE GENOMIC DNA]</scope>
    <source>
        <strain evidence="5">JCM 9377</strain>
    </source>
</reference>
<feature type="transmembrane region" description="Helical" evidence="3">
    <location>
        <begin position="175"/>
        <end position="194"/>
    </location>
</feature>
<dbReference type="Pfam" id="PF14362">
    <property type="entry name" value="DUF4407"/>
    <property type="match status" value="1"/>
</dbReference>
<keyword evidence="3" id="KW-0472">Membrane</keyword>
<evidence type="ECO:0000313" key="4">
    <source>
        <dbReference type="EMBL" id="GAA3242262.1"/>
    </source>
</evidence>
<comment type="caution">
    <text evidence="4">The sequence shown here is derived from an EMBL/GenBank/DDBJ whole genome shotgun (WGS) entry which is preliminary data.</text>
</comment>
<evidence type="ECO:0000256" key="1">
    <source>
        <dbReference type="SAM" id="Coils"/>
    </source>
</evidence>
<keyword evidence="1" id="KW-0175">Coiled coil</keyword>
<keyword evidence="5" id="KW-1185">Reference proteome</keyword>
<accession>A0ABP6QRW9</accession>
<evidence type="ECO:0008006" key="6">
    <source>
        <dbReference type="Google" id="ProtNLM"/>
    </source>
</evidence>
<organism evidence="4 5">
    <name type="scientific">Actinocorallia longicatena</name>
    <dbReference type="NCBI Taxonomy" id="111803"/>
    <lineage>
        <taxon>Bacteria</taxon>
        <taxon>Bacillati</taxon>
        <taxon>Actinomycetota</taxon>
        <taxon>Actinomycetes</taxon>
        <taxon>Streptosporangiales</taxon>
        <taxon>Thermomonosporaceae</taxon>
        <taxon>Actinocorallia</taxon>
    </lineage>
</organism>